<dbReference type="EMBL" id="JARQWQ010000024">
    <property type="protein sequence ID" value="KAK2563828.1"/>
    <property type="molecule type" value="Genomic_DNA"/>
</dbReference>
<evidence type="ECO:0000313" key="10">
    <source>
        <dbReference type="Proteomes" id="UP001249851"/>
    </source>
</evidence>
<dbReference type="PANTHER" id="PTHR22930">
    <property type="match status" value="1"/>
</dbReference>
<comment type="similarity">
    <text evidence="3">Belongs to the HARBI1 family.</text>
</comment>
<sequence>MKDNASRLRDHALYEELAGYFNEATSFSSFLANDLPDITKYLKEKATILRQFNLDLQAKAVAGATKRVNAKKKRDEKLSALSGGMTFVPLMRKFIALKQKGNCAAKAVVSFALKWTPNERDEIKHGLFRVGGFPSATGCIDGTHVRIKAPSQNEPNFINRKGFHSVNVQAICNHEGSFTNVVARWPGSTHDSHIFRTSPVCRLLEGQCGLEFGVLLGDSGYACTPFLMTPYPQPCTRSEEQFNRAHKTTRCIIERSFGLLKRRFHVLHSEIRMAPDRVCTIIVACIVLHNMAIHLREPEVDDGVMGDEEYDLHEEYRGPDNGNAVRRHITDTFF</sequence>
<keyword evidence="5" id="KW-0479">Metal-binding</keyword>
<comment type="caution">
    <text evidence="9">The sequence shown here is derived from an EMBL/GenBank/DDBJ whole genome shotgun (WGS) entry which is preliminary data.</text>
</comment>
<protein>
    <submittedName>
        <fullName evidence="9">Nuclease HARBI1</fullName>
    </submittedName>
</protein>
<dbReference type="Proteomes" id="UP001249851">
    <property type="component" value="Unassembled WGS sequence"/>
</dbReference>
<evidence type="ECO:0000256" key="7">
    <source>
        <dbReference type="ARBA" id="ARBA00023242"/>
    </source>
</evidence>
<dbReference type="GO" id="GO:0004518">
    <property type="term" value="F:nuclease activity"/>
    <property type="evidence" value="ECO:0007669"/>
    <property type="project" value="UniProtKB-KW"/>
</dbReference>
<dbReference type="GO" id="GO:0016787">
    <property type="term" value="F:hydrolase activity"/>
    <property type="evidence" value="ECO:0007669"/>
    <property type="project" value="UniProtKB-KW"/>
</dbReference>
<keyword evidence="4" id="KW-0540">Nuclease</keyword>
<evidence type="ECO:0000256" key="6">
    <source>
        <dbReference type="ARBA" id="ARBA00022801"/>
    </source>
</evidence>
<dbReference type="Pfam" id="PF13359">
    <property type="entry name" value="DDE_Tnp_4"/>
    <property type="match status" value="1"/>
</dbReference>
<accession>A0AAD9QM79</accession>
<reference evidence="9" key="1">
    <citation type="journal article" date="2023" name="G3 (Bethesda)">
        <title>Whole genome assembly and annotation of the endangered Caribbean coral Acropora cervicornis.</title>
        <authorList>
            <person name="Selwyn J.D."/>
            <person name="Vollmer S.V."/>
        </authorList>
    </citation>
    <scope>NUCLEOTIDE SEQUENCE</scope>
    <source>
        <strain evidence="9">K2</strain>
    </source>
</reference>
<evidence type="ECO:0000256" key="1">
    <source>
        <dbReference type="ARBA" id="ARBA00001968"/>
    </source>
</evidence>
<evidence type="ECO:0000313" key="9">
    <source>
        <dbReference type="EMBL" id="KAK2563828.1"/>
    </source>
</evidence>
<dbReference type="InterPro" id="IPR045249">
    <property type="entry name" value="HARBI1-like"/>
</dbReference>
<evidence type="ECO:0000256" key="4">
    <source>
        <dbReference type="ARBA" id="ARBA00022722"/>
    </source>
</evidence>
<dbReference type="AlphaFoldDB" id="A0AAD9QM79"/>
<comment type="cofactor">
    <cofactor evidence="1">
        <name>a divalent metal cation</name>
        <dbReference type="ChEBI" id="CHEBI:60240"/>
    </cofactor>
</comment>
<dbReference type="GO" id="GO:0046872">
    <property type="term" value="F:metal ion binding"/>
    <property type="evidence" value="ECO:0007669"/>
    <property type="project" value="UniProtKB-KW"/>
</dbReference>
<dbReference type="PANTHER" id="PTHR22930:SF289">
    <property type="entry name" value="DDE TNP4 DOMAIN-CONTAINING PROTEIN-RELATED"/>
    <property type="match status" value="1"/>
</dbReference>
<dbReference type="InterPro" id="IPR027806">
    <property type="entry name" value="HARBI1_dom"/>
</dbReference>
<dbReference type="GO" id="GO:0005634">
    <property type="term" value="C:nucleus"/>
    <property type="evidence" value="ECO:0007669"/>
    <property type="project" value="UniProtKB-SubCell"/>
</dbReference>
<reference evidence="9" key="2">
    <citation type="journal article" date="2023" name="Science">
        <title>Genomic signatures of disease resistance in endangered staghorn corals.</title>
        <authorList>
            <person name="Vollmer S.V."/>
            <person name="Selwyn J.D."/>
            <person name="Despard B.A."/>
            <person name="Roesel C.L."/>
        </authorList>
    </citation>
    <scope>NUCLEOTIDE SEQUENCE</scope>
    <source>
        <strain evidence="9">K2</strain>
    </source>
</reference>
<evidence type="ECO:0000256" key="2">
    <source>
        <dbReference type="ARBA" id="ARBA00004123"/>
    </source>
</evidence>
<feature type="domain" description="DDE Tnp4" evidence="8">
    <location>
        <begin position="140"/>
        <end position="290"/>
    </location>
</feature>
<evidence type="ECO:0000256" key="3">
    <source>
        <dbReference type="ARBA" id="ARBA00006958"/>
    </source>
</evidence>
<comment type="subcellular location">
    <subcellularLocation>
        <location evidence="2">Nucleus</location>
    </subcellularLocation>
</comment>
<keyword evidence="10" id="KW-1185">Reference proteome</keyword>
<gene>
    <name evidence="9" type="ORF">P5673_012832</name>
</gene>
<evidence type="ECO:0000256" key="5">
    <source>
        <dbReference type="ARBA" id="ARBA00022723"/>
    </source>
</evidence>
<proteinExistence type="inferred from homology"/>
<evidence type="ECO:0000259" key="8">
    <source>
        <dbReference type="Pfam" id="PF13359"/>
    </source>
</evidence>
<keyword evidence="7" id="KW-0539">Nucleus</keyword>
<keyword evidence="6" id="KW-0378">Hydrolase</keyword>
<name>A0AAD9QM79_ACRCE</name>
<organism evidence="9 10">
    <name type="scientific">Acropora cervicornis</name>
    <name type="common">Staghorn coral</name>
    <dbReference type="NCBI Taxonomy" id="6130"/>
    <lineage>
        <taxon>Eukaryota</taxon>
        <taxon>Metazoa</taxon>
        <taxon>Cnidaria</taxon>
        <taxon>Anthozoa</taxon>
        <taxon>Hexacorallia</taxon>
        <taxon>Scleractinia</taxon>
        <taxon>Astrocoeniina</taxon>
        <taxon>Acroporidae</taxon>
        <taxon>Acropora</taxon>
    </lineage>
</organism>